<sequence length="94" mass="10966">MGSCYNTNRRKTSAYALKELSDYEKLKLNSRHRFWSNKAQTAPELKLSENPLLLRRKLRYQESQQTQCSQMDLMSPSISSQYLTGSLSPELLNY</sequence>
<dbReference type="EMBL" id="CAJZBQ010000048">
    <property type="protein sequence ID" value="CAG9329563.1"/>
    <property type="molecule type" value="Genomic_DNA"/>
</dbReference>
<dbReference type="AlphaFoldDB" id="A0AAU9JV08"/>
<reference evidence="1" key="1">
    <citation type="submission" date="2021-09" db="EMBL/GenBank/DDBJ databases">
        <authorList>
            <consortium name="AG Swart"/>
            <person name="Singh M."/>
            <person name="Singh A."/>
            <person name="Seah K."/>
            <person name="Emmerich C."/>
        </authorList>
    </citation>
    <scope>NUCLEOTIDE SEQUENCE</scope>
    <source>
        <strain evidence="1">ATCC30299</strain>
    </source>
</reference>
<organism evidence="1 2">
    <name type="scientific">Blepharisma stoltei</name>
    <dbReference type="NCBI Taxonomy" id="1481888"/>
    <lineage>
        <taxon>Eukaryota</taxon>
        <taxon>Sar</taxon>
        <taxon>Alveolata</taxon>
        <taxon>Ciliophora</taxon>
        <taxon>Postciliodesmatophora</taxon>
        <taxon>Heterotrichea</taxon>
        <taxon>Heterotrichida</taxon>
        <taxon>Blepharismidae</taxon>
        <taxon>Blepharisma</taxon>
    </lineage>
</organism>
<accession>A0AAU9JV08</accession>
<evidence type="ECO:0000313" key="2">
    <source>
        <dbReference type="Proteomes" id="UP001162131"/>
    </source>
</evidence>
<gene>
    <name evidence="1" type="ORF">BSTOLATCC_MIC49195</name>
</gene>
<dbReference type="Proteomes" id="UP001162131">
    <property type="component" value="Unassembled WGS sequence"/>
</dbReference>
<protein>
    <submittedName>
        <fullName evidence="1">Uncharacterized protein</fullName>
    </submittedName>
</protein>
<evidence type="ECO:0000313" key="1">
    <source>
        <dbReference type="EMBL" id="CAG9329563.1"/>
    </source>
</evidence>
<comment type="caution">
    <text evidence="1">The sequence shown here is derived from an EMBL/GenBank/DDBJ whole genome shotgun (WGS) entry which is preliminary data.</text>
</comment>
<proteinExistence type="predicted"/>
<name>A0AAU9JV08_9CILI</name>
<keyword evidence="2" id="KW-1185">Reference proteome</keyword>